<dbReference type="PANTHER" id="PTHR43056:SF10">
    <property type="entry name" value="COCE_NOND FAMILY, PUTATIVE (AFU_ORTHOLOGUE AFUA_7G00600)-RELATED"/>
    <property type="match status" value="1"/>
</dbReference>
<dbReference type="InterPro" id="IPR005674">
    <property type="entry name" value="CocE/Ser_esterase"/>
</dbReference>
<dbReference type="GO" id="GO:0008239">
    <property type="term" value="F:dipeptidyl-peptidase activity"/>
    <property type="evidence" value="ECO:0007669"/>
    <property type="project" value="InterPro"/>
</dbReference>
<dbReference type="Pfam" id="PF02129">
    <property type="entry name" value="Peptidase_S15"/>
    <property type="match status" value="1"/>
</dbReference>
<proteinExistence type="predicted"/>
<sequence>MGKTWGVEVPIDTLGKPEPGAHGYVPLDPKTETLNQGWNGFGRSISCDIVVDRDDCFTVRDGVKLYADIYRPRGDAKVPAIICWSPFGKNFNGIDSLRLMTPWNLGIPDGTLSGLGKFEGLDPADWVPRGYAIVNIDSRGAFHSEGVMTIMGSQEAEDGYDVIEELALREWCTGDIGMAGNSHLAIAQWFIAALRPPHFRAMAPWEGCGDLYREQFARGGIYGGHLFDQLIQKHMLKGAHGIESFRRMYEKSPLANEWWNDKRPNMSQIDIPMYITGTWSNTMHGMGAIRAWLETKSRQKWLRWHGHQEWYDLWGDEKSKIELLEFFDHFLLGKDNGWQATPRVRMASLRFGAQSPISDIRVEGFPLPDTQYRKAYLHGPGKLSFGSPTLAAEQSLSYDSEDPNSCLSFRHTFDTATRLMGIPKAVLYMSAEDTDDMDVFVILRKISKSGEPMLSLNIPWKGLPVNTIADIPDDKRTEVILYAGPTGMQRASLRAIDSTKSMHENWPFTPLDREDKPGQGCVVKLEIGIWAFGIDYEQGESIQLQVCGSLQGVSNFHDATGSKNKGKHALYLGGSHDSHVVLPFV</sequence>
<dbReference type="InterPro" id="IPR029058">
    <property type="entry name" value="AB_hydrolase_fold"/>
</dbReference>
<dbReference type="SUPFAM" id="SSF53474">
    <property type="entry name" value="alpha/beta-Hydrolases"/>
    <property type="match status" value="1"/>
</dbReference>
<dbReference type="Gene3D" id="1.10.3020.20">
    <property type="match status" value="1"/>
</dbReference>
<protein>
    <recommendedName>
        <fullName evidence="2">Xaa-Pro dipeptidyl-peptidase C-terminal domain-containing protein</fullName>
    </recommendedName>
</protein>
<dbReference type="Gene3D" id="2.60.120.260">
    <property type="entry name" value="Galactose-binding domain-like"/>
    <property type="match status" value="1"/>
</dbReference>
<dbReference type="InterPro" id="IPR050585">
    <property type="entry name" value="Xaa-Pro_dipeptidyl-ppase/CocE"/>
</dbReference>
<dbReference type="AlphaFoldDB" id="A0A3M7HC59"/>
<gene>
    <name evidence="3" type="ORF">D0860_03634</name>
</gene>
<organism evidence="3 4">
    <name type="scientific">Hortaea werneckii</name>
    <name type="common">Black yeast</name>
    <name type="synonym">Cladosporium werneckii</name>
    <dbReference type="NCBI Taxonomy" id="91943"/>
    <lineage>
        <taxon>Eukaryota</taxon>
        <taxon>Fungi</taxon>
        <taxon>Dikarya</taxon>
        <taxon>Ascomycota</taxon>
        <taxon>Pezizomycotina</taxon>
        <taxon>Dothideomycetes</taxon>
        <taxon>Dothideomycetidae</taxon>
        <taxon>Mycosphaerellales</taxon>
        <taxon>Teratosphaeriaceae</taxon>
        <taxon>Hortaea</taxon>
    </lineage>
</organism>
<dbReference type="PANTHER" id="PTHR43056">
    <property type="entry name" value="PEPTIDASE S9 PROLYL OLIGOPEPTIDASE"/>
    <property type="match status" value="1"/>
</dbReference>
<dbReference type="Proteomes" id="UP000280598">
    <property type="component" value="Unassembled WGS sequence"/>
</dbReference>
<name>A0A3M7HC59_HORWE</name>
<comment type="caution">
    <text evidence="3">The sequence shown here is derived from an EMBL/GenBank/DDBJ whole genome shotgun (WGS) entry which is preliminary data.</text>
</comment>
<dbReference type="SMART" id="SM00939">
    <property type="entry name" value="PepX_C"/>
    <property type="match status" value="1"/>
</dbReference>
<dbReference type="Gene3D" id="3.40.50.1820">
    <property type="entry name" value="alpha/beta hydrolase"/>
    <property type="match status" value="1"/>
</dbReference>
<dbReference type="NCBIfam" id="TIGR00976">
    <property type="entry name" value="CocE_NonD"/>
    <property type="match status" value="1"/>
</dbReference>
<evidence type="ECO:0000256" key="1">
    <source>
        <dbReference type="ARBA" id="ARBA00022801"/>
    </source>
</evidence>
<dbReference type="SUPFAM" id="SSF49785">
    <property type="entry name" value="Galactose-binding domain-like"/>
    <property type="match status" value="1"/>
</dbReference>
<dbReference type="InterPro" id="IPR000383">
    <property type="entry name" value="Xaa-Pro-like_dom"/>
</dbReference>
<evidence type="ECO:0000259" key="2">
    <source>
        <dbReference type="SMART" id="SM00939"/>
    </source>
</evidence>
<keyword evidence="1" id="KW-0378">Hydrolase</keyword>
<reference evidence="3 4" key="1">
    <citation type="journal article" date="2018" name="BMC Genomics">
        <title>Genomic evidence for intraspecific hybridization in a clonal and extremely halotolerant yeast.</title>
        <authorList>
            <person name="Gostincar C."/>
            <person name="Stajich J.E."/>
            <person name="Zupancic J."/>
            <person name="Zalar P."/>
            <person name="Gunde-Cimerman N."/>
        </authorList>
    </citation>
    <scope>NUCLEOTIDE SEQUENCE [LARGE SCALE GENOMIC DNA]</scope>
    <source>
        <strain evidence="3 4">EXF-562</strain>
    </source>
</reference>
<accession>A0A3M7HC59</accession>
<evidence type="ECO:0000313" key="4">
    <source>
        <dbReference type="Proteomes" id="UP000280598"/>
    </source>
</evidence>
<dbReference type="Pfam" id="PF08530">
    <property type="entry name" value="PepX_C"/>
    <property type="match status" value="1"/>
</dbReference>
<feature type="domain" description="Xaa-Pro dipeptidyl-peptidase C-terminal" evidence="2">
    <location>
        <begin position="324"/>
        <end position="581"/>
    </location>
</feature>
<dbReference type="InterPro" id="IPR013736">
    <property type="entry name" value="Xaa-Pro_dipept_C"/>
</dbReference>
<dbReference type="InterPro" id="IPR008979">
    <property type="entry name" value="Galactose-bd-like_sf"/>
</dbReference>
<dbReference type="EMBL" id="QWIS01000058">
    <property type="protein sequence ID" value="RMZ10971.1"/>
    <property type="molecule type" value="Genomic_DNA"/>
</dbReference>
<evidence type="ECO:0000313" key="3">
    <source>
        <dbReference type="EMBL" id="RMZ10971.1"/>
    </source>
</evidence>